<protein>
    <submittedName>
        <fullName evidence="3">Uncharacterized protein</fullName>
    </submittedName>
</protein>
<evidence type="ECO:0000313" key="3">
    <source>
        <dbReference type="EMBL" id="KAK1402387.1"/>
    </source>
</evidence>
<evidence type="ECO:0000256" key="1">
    <source>
        <dbReference type="SAM" id="Coils"/>
    </source>
</evidence>
<reference evidence="3" key="2">
    <citation type="submission" date="2023-05" db="EMBL/GenBank/DDBJ databases">
        <authorList>
            <person name="Schelkunov M.I."/>
        </authorList>
    </citation>
    <scope>NUCLEOTIDE SEQUENCE</scope>
    <source>
        <strain evidence="3">Hsosn_3</strain>
        <tissue evidence="3">Leaf</tissue>
    </source>
</reference>
<accession>A0AAD8JH77</accession>
<keyword evidence="1" id="KW-0175">Coiled coil</keyword>
<dbReference type="PANTHER" id="PTHR10492:SF57">
    <property type="entry name" value="ATP-DEPENDENT DNA HELICASE"/>
    <property type="match status" value="1"/>
</dbReference>
<dbReference type="AlphaFoldDB" id="A0AAD8JH77"/>
<sequence>MKEVNYNYLRLDNFTSLQPEFGGSKRKVNKNDNCNKENIGLSNGVTASSLSPSGIPSRTSLNPHNQSAILCSTPINELKKYGISSRQEFKTTFSSIDKQHQTNKKKSAPTTVSSYIPLNKQGDSSGGPKSCLTKQSRVQKVKKIFNANVAAFSSSCLFDEILDDDQCPRTEQTPLSGLLSNDSEFFLDDDCPIGNKKQKIDPNLNVESSSNFVESILDVGECNSFIIDNSSTSPLLSDGDDFFWDDDDVFVDNEIFVDNEESNLNEITRPCNADGYHEEIPYIDPENQNKKKRKRITMKEYYSYKLQVRRNEGMTVRLGGRLFQHGIMYVVEFQKRGLPHFPKKYCAQTTFDQAETEILEKVVRRNMNKRSQLEAFFLLNLTDPTARKYTFDEIPQHYVWNETDMIWHVRKRGRQIGRNLHGERSININDQQLQFYVLAEIDKLLKSIGKSLKQFNQLPQPPPCYLQAGTNNLVLEETSYNVTEMEEEFEKLFQNLNAEQLQVYHDVFQSVQTKVRGNGTVSPPNDCLQEYEEDEILIPSNFCDPEMKNSIKNMVQWTYPDFI</sequence>
<evidence type="ECO:0000256" key="2">
    <source>
        <dbReference type="SAM" id="MobiDB-lite"/>
    </source>
</evidence>
<proteinExistence type="predicted"/>
<dbReference type="Proteomes" id="UP001237642">
    <property type="component" value="Unassembled WGS sequence"/>
</dbReference>
<keyword evidence="4" id="KW-1185">Reference proteome</keyword>
<dbReference type="PANTHER" id="PTHR10492">
    <property type="match status" value="1"/>
</dbReference>
<feature type="region of interest" description="Disordered" evidence="2">
    <location>
        <begin position="94"/>
        <end position="132"/>
    </location>
</feature>
<name>A0AAD8JH77_9APIA</name>
<organism evidence="3 4">
    <name type="scientific">Heracleum sosnowskyi</name>
    <dbReference type="NCBI Taxonomy" id="360622"/>
    <lineage>
        <taxon>Eukaryota</taxon>
        <taxon>Viridiplantae</taxon>
        <taxon>Streptophyta</taxon>
        <taxon>Embryophyta</taxon>
        <taxon>Tracheophyta</taxon>
        <taxon>Spermatophyta</taxon>
        <taxon>Magnoliopsida</taxon>
        <taxon>eudicotyledons</taxon>
        <taxon>Gunneridae</taxon>
        <taxon>Pentapetalae</taxon>
        <taxon>asterids</taxon>
        <taxon>campanulids</taxon>
        <taxon>Apiales</taxon>
        <taxon>Apiaceae</taxon>
        <taxon>Apioideae</taxon>
        <taxon>apioid superclade</taxon>
        <taxon>Tordylieae</taxon>
        <taxon>Tordyliinae</taxon>
        <taxon>Heracleum</taxon>
    </lineage>
</organism>
<feature type="coiled-coil region" evidence="1">
    <location>
        <begin position="475"/>
        <end position="502"/>
    </location>
</feature>
<gene>
    <name evidence="3" type="ORF">POM88_001992</name>
</gene>
<evidence type="ECO:0000313" key="4">
    <source>
        <dbReference type="Proteomes" id="UP001237642"/>
    </source>
</evidence>
<reference evidence="3" key="1">
    <citation type="submission" date="2023-02" db="EMBL/GenBank/DDBJ databases">
        <title>Genome of toxic invasive species Heracleum sosnowskyi carries increased number of genes despite the absence of recent whole-genome duplications.</title>
        <authorList>
            <person name="Schelkunov M."/>
            <person name="Shtratnikova V."/>
            <person name="Makarenko M."/>
            <person name="Klepikova A."/>
            <person name="Omelchenko D."/>
            <person name="Novikova G."/>
            <person name="Obukhova E."/>
            <person name="Bogdanov V."/>
            <person name="Penin A."/>
            <person name="Logacheva M."/>
        </authorList>
    </citation>
    <scope>NUCLEOTIDE SEQUENCE</scope>
    <source>
        <strain evidence="3">Hsosn_3</strain>
        <tissue evidence="3">Leaf</tissue>
    </source>
</reference>
<dbReference type="EMBL" id="JAUIZM010000001">
    <property type="protein sequence ID" value="KAK1402387.1"/>
    <property type="molecule type" value="Genomic_DNA"/>
</dbReference>
<comment type="caution">
    <text evidence="3">The sequence shown here is derived from an EMBL/GenBank/DDBJ whole genome shotgun (WGS) entry which is preliminary data.</text>
</comment>